<sequence>MTETTKAKQLLADALGLAPSEIGQDTSFESCNSWDSLAHFRVVAAIEEILGRQLSPTEIFEMADFASIETLLAEGDLDGTTGM</sequence>
<dbReference type="InterPro" id="IPR036736">
    <property type="entry name" value="ACP-like_sf"/>
</dbReference>
<protein>
    <submittedName>
        <fullName evidence="2">Acyl carrier protein</fullName>
    </submittedName>
</protein>
<evidence type="ECO:0000313" key="2">
    <source>
        <dbReference type="EMBL" id="MEW9920921.1"/>
    </source>
</evidence>
<dbReference type="Proteomes" id="UP001556098">
    <property type="component" value="Unassembled WGS sequence"/>
</dbReference>
<organism evidence="2 3">
    <name type="scientific">Sulfitobacter sediminis</name>
    <dbReference type="NCBI Taxonomy" id="3234186"/>
    <lineage>
        <taxon>Bacteria</taxon>
        <taxon>Pseudomonadati</taxon>
        <taxon>Pseudomonadota</taxon>
        <taxon>Alphaproteobacteria</taxon>
        <taxon>Rhodobacterales</taxon>
        <taxon>Roseobacteraceae</taxon>
        <taxon>Sulfitobacter</taxon>
    </lineage>
</organism>
<reference evidence="2 3" key="1">
    <citation type="submission" date="2024-07" db="EMBL/GenBank/DDBJ databases">
        <title>Marimonas sp.nov., isolated from tidal-flat sediment.</title>
        <authorList>
            <person name="Jayan J.N."/>
            <person name="Lee S.S."/>
        </authorList>
    </citation>
    <scope>NUCLEOTIDE SEQUENCE [LARGE SCALE GENOMIC DNA]</scope>
    <source>
        <strain evidence="2 3">MJW-29</strain>
    </source>
</reference>
<dbReference type="RefSeq" id="WP_367878624.1">
    <property type="nucleotide sequence ID" value="NZ_JBFNXX010000011.1"/>
</dbReference>
<dbReference type="SUPFAM" id="SSF47336">
    <property type="entry name" value="ACP-like"/>
    <property type="match status" value="1"/>
</dbReference>
<keyword evidence="3" id="KW-1185">Reference proteome</keyword>
<dbReference type="Gene3D" id="1.10.1200.10">
    <property type="entry name" value="ACP-like"/>
    <property type="match status" value="1"/>
</dbReference>
<dbReference type="Pfam" id="PF00550">
    <property type="entry name" value="PP-binding"/>
    <property type="match status" value="1"/>
</dbReference>
<evidence type="ECO:0000313" key="3">
    <source>
        <dbReference type="Proteomes" id="UP001556098"/>
    </source>
</evidence>
<dbReference type="EMBL" id="JBFNXX010000011">
    <property type="protein sequence ID" value="MEW9920921.1"/>
    <property type="molecule type" value="Genomic_DNA"/>
</dbReference>
<feature type="domain" description="Carrier" evidence="1">
    <location>
        <begin position="1"/>
        <end position="76"/>
    </location>
</feature>
<proteinExistence type="predicted"/>
<evidence type="ECO:0000259" key="1">
    <source>
        <dbReference type="PROSITE" id="PS50075"/>
    </source>
</evidence>
<dbReference type="InterPro" id="IPR009081">
    <property type="entry name" value="PP-bd_ACP"/>
</dbReference>
<name>A0ABV3RPT0_9RHOB</name>
<dbReference type="PROSITE" id="PS50075">
    <property type="entry name" value="CARRIER"/>
    <property type="match status" value="1"/>
</dbReference>
<gene>
    <name evidence="2" type="ORF">AB2B41_15000</name>
</gene>
<comment type="caution">
    <text evidence="2">The sequence shown here is derived from an EMBL/GenBank/DDBJ whole genome shotgun (WGS) entry which is preliminary data.</text>
</comment>
<accession>A0ABV3RPT0</accession>